<evidence type="ECO:0000256" key="1">
    <source>
        <dbReference type="SAM" id="Phobius"/>
    </source>
</evidence>
<proteinExistence type="predicted"/>
<protein>
    <submittedName>
        <fullName evidence="2">Putative membrane protein SirB2</fullName>
    </submittedName>
</protein>
<feature type="transmembrane region" description="Helical" evidence="1">
    <location>
        <begin position="48"/>
        <end position="67"/>
    </location>
</feature>
<keyword evidence="1" id="KW-1133">Transmembrane helix</keyword>
<dbReference type="Pfam" id="PF04247">
    <property type="entry name" value="SirB"/>
    <property type="match status" value="1"/>
</dbReference>
<organism evidence="2 3">
    <name type="scientific">Celerinatantimonas diazotrophica</name>
    <dbReference type="NCBI Taxonomy" id="412034"/>
    <lineage>
        <taxon>Bacteria</taxon>
        <taxon>Pseudomonadati</taxon>
        <taxon>Pseudomonadota</taxon>
        <taxon>Gammaproteobacteria</taxon>
        <taxon>Celerinatantimonadaceae</taxon>
        <taxon>Celerinatantimonas</taxon>
    </lineage>
</organism>
<dbReference type="Proteomes" id="UP000295565">
    <property type="component" value="Unassembled WGS sequence"/>
</dbReference>
<accession>A0A4R1J7A7</accession>
<evidence type="ECO:0000313" key="3">
    <source>
        <dbReference type="Proteomes" id="UP000295565"/>
    </source>
</evidence>
<gene>
    <name evidence="2" type="ORF">EV690_3591</name>
</gene>
<feature type="transmembrane region" description="Helical" evidence="1">
    <location>
        <begin position="6"/>
        <end position="27"/>
    </location>
</feature>
<feature type="transmembrane region" description="Helical" evidence="1">
    <location>
        <begin position="73"/>
        <end position="90"/>
    </location>
</feature>
<dbReference type="PANTHER" id="PTHR39594:SF1">
    <property type="entry name" value="PROTEIN YCHQ"/>
    <property type="match status" value="1"/>
</dbReference>
<name>A0A4R1J7A7_9GAMM</name>
<dbReference type="RefSeq" id="WP_224054967.1">
    <property type="nucleotide sequence ID" value="NZ_OU594967.1"/>
</dbReference>
<sequence>MMSTFHSLVNIHIASAIVSIVGFVWRWQLALRSSSVLQNKAVKILPHIIDTILLGSGIWLCVLIDEYPFVESWLTAKLILLVVYIGLGTIAIKRAKNNRQRLISGILAIVVFAAIAVIAYSSH</sequence>
<keyword evidence="3" id="KW-1185">Reference proteome</keyword>
<dbReference type="GO" id="GO:0005886">
    <property type="term" value="C:plasma membrane"/>
    <property type="evidence" value="ECO:0007669"/>
    <property type="project" value="TreeGrafter"/>
</dbReference>
<dbReference type="EMBL" id="SMGD01000019">
    <property type="protein sequence ID" value="TCK46315.1"/>
    <property type="molecule type" value="Genomic_DNA"/>
</dbReference>
<keyword evidence="1" id="KW-0472">Membrane</keyword>
<feature type="transmembrane region" description="Helical" evidence="1">
    <location>
        <begin position="102"/>
        <end position="121"/>
    </location>
</feature>
<evidence type="ECO:0000313" key="2">
    <source>
        <dbReference type="EMBL" id="TCK46315.1"/>
    </source>
</evidence>
<dbReference type="PIRSF" id="PIRSF005610">
    <property type="entry name" value="SirB"/>
    <property type="match status" value="1"/>
</dbReference>
<comment type="caution">
    <text evidence="2">The sequence shown here is derived from an EMBL/GenBank/DDBJ whole genome shotgun (WGS) entry which is preliminary data.</text>
</comment>
<dbReference type="InterPro" id="IPR007360">
    <property type="entry name" value="SirB"/>
</dbReference>
<reference evidence="2 3" key="1">
    <citation type="submission" date="2019-03" db="EMBL/GenBank/DDBJ databases">
        <title>Genomic Encyclopedia of Type Strains, Phase IV (KMG-IV): sequencing the most valuable type-strain genomes for metagenomic binning, comparative biology and taxonomic classification.</title>
        <authorList>
            <person name="Goeker M."/>
        </authorList>
    </citation>
    <scope>NUCLEOTIDE SEQUENCE [LARGE SCALE GENOMIC DNA]</scope>
    <source>
        <strain evidence="2 3">DSM 18577</strain>
    </source>
</reference>
<dbReference type="PANTHER" id="PTHR39594">
    <property type="entry name" value="PROTEIN YCHQ"/>
    <property type="match status" value="1"/>
</dbReference>
<keyword evidence="1" id="KW-0812">Transmembrane</keyword>
<dbReference type="AlphaFoldDB" id="A0A4R1J7A7"/>